<dbReference type="EMBL" id="KX061501">
    <property type="protein sequence ID" value="AND74036.1"/>
    <property type="molecule type" value="Genomic_DNA"/>
</dbReference>
<evidence type="ECO:0000313" key="3">
    <source>
        <dbReference type="Proteomes" id="UP000148425"/>
    </source>
</evidence>
<evidence type="ECO:0000313" key="2">
    <source>
        <dbReference type="EMBL" id="AND74036.1"/>
    </source>
</evidence>
<name>A0A160NBZ8_VACCV</name>
<protein>
    <submittedName>
        <fullName evidence="2">Gp74 Mycobacterium phage Gadjet</fullName>
    </submittedName>
</protein>
<sequence>MEEHAERLGMAMAATQTETPFGTEPKRDLKMTYILILDCY</sequence>
<accession>A0A160NBZ8</accession>
<feature type="region of interest" description="Disordered" evidence="1">
    <location>
        <begin position="1"/>
        <end position="24"/>
    </location>
</feature>
<organism evidence="2 3">
    <name type="scientific">Vaccinia virus</name>
    <name type="common">VACV</name>
    <name type="synonym">Orthopoxvirus vaccinia</name>
    <dbReference type="NCBI Taxonomy" id="10245"/>
    <lineage>
        <taxon>Viruses</taxon>
        <taxon>Varidnaviria</taxon>
        <taxon>Bamfordvirae</taxon>
        <taxon>Nucleocytoviricota</taxon>
        <taxon>Pokkesviricetes</taxon>
        <taxon>Chitovirales</taxon>
        <taxon>Poxviridae</taxon>
        <taxon>Chordopoxvirinae</taxon>
        <taxon>Orthopoxvirus</taxon>
    </lineage>
</organism>
<dbReference type="Proteomes" id="UP000148425">
    <property type="component" value="Segment"/>
</dbReference>
<evidence type="ECO:0000256" key="1">
    <source>
        <dbReference type="SAM" id="MobiDB-lite"/>
    </source>
</evidence>
<proteinExistence type="predicted"/>
<reference evidence="2 3" key="1">
    <citation type="submission" date="2016-04" db="EMBL/GenBank/DDBJ databases">
        <title>Genome sequence of Vaccinia virus strain Lister Butantan (LBT), a Lister vaccine variant used during smallpox eradication campaign in Brazil.</title>
        <authorList>
            <person name="Assis F.L."/>
            <person name="Trindade G.S."/>
            <person name="Drumond B.P."/>
            <person name="Frace M."/>
            <person name="Sammons S."/>
            <person name="Emerson G.L."/>
            <person name="Li Y."/>
            <person name="Carroll D.S."/>
            <person name="Abrahao J.S."/>
            <person name="Kroon E.G."/>
        </authorList>
    </citation>
    <scope>NUCLEOTIDE SEQUENCE [LARGE SCALE GENOMIC DNA]</scope>
    <source>
        <strain evidence="2">Lister</strain>
    </source>
</reference>